<evidence type="ECO:0000313" key="5">
    <source>
        <dbReference type="EMBL" id="EGC03219.1"/>
    </source>
</evidence>
<keyword evidence="1" id="KW-0805">Transcription regulation</keyword>
<accession>E9SC90</accession>
<evidence type="ECO:0000256" key="3">
    <source>
        <dbReference type="ARBA" id="ARBA00023163"/>
    </source>
</evidence>
<dbReference type="PANTHER" id="PTHR30146:SF24">
    <property type="entry name" value="XYLOSE OPERON REGULATORY PROTEIN"/>
    <property type="match status" value="1"/>
</dbReference>
<dbReference type="RefSeq" id="WP_002849442.1">
    <property type="nucleotide sequence ID" value="NZ_ADKM02000075.1"/>
</dbReference>
<dbReference type="PANTHER" id="PTHR30146">
    <property type="entry name" value="LACI-RELATED TRANSCRIPTIONAL REPRESSOR"/>
    <property type="match status" value="1"/>
</dbReference>
<evidence type="ECO:0000313" key="6">
    <source>
        <dbReference type="Proteomes" id="UP000004259"/>
    </source>
</evidence>
<dbReference type="PRINTS" id="PR00032">
    <property type="entry name" value="HTHARAC"/>
</dbReference>
<dbReference type="OrthoDB" id="2061242at2"/>
<evidence type="ECO:0000256" key="2">
    <source>
        <dbReference type="ARBA" id="ARBA00023125"/>
    </source>
</evidence>
<dbReference type="InterPro" id="IPR028082">
    <property type="entry name" value="Peripla_BP_I"/>
</dbReference>
<evidence type="ECO:0000256" key="1">
    <source>
        <dbReference type="ARBA" id="ARBA00023015"/>
    </source>
</evidence>
<feature type="domain" description="HTH araC/xylS-type" evidence="4">
    <location>
        <begin position="640"/>
        <end position="738"/>
    </location>
</feature>
<protein>
    <submittedName>
        <fullName evidence="5">Transcriptional regulator, AraC family</fullName>
    </submittedName>
</protein>
<dbReference type="STRING" id="246199.CUS_6907"/>
<dbReference type="Gene3D" id="1.10.10.60">
    <property type="entry name" value="Homeodomain-like"/>
    <property type="match status" value="1"/>
</dbReference>
<dbReference type="GO" id="GO:0003700">
    <property type="term" value="F:DNA-binding transcription factor activity"/>
    <property type="evidence" value="ECO:0007669"/>
    <property type="project" value="InterPro"/>
</dbReference>
<dbReference type="EMBL" id="ADKM02000075">
    <property type="protein sequence ID" value="EGC03219.1"/>
    <property type="molecule type" value="Genomic_DNA"/>
</dbReference>
<dbReference type="GO" id="GO:0000976">
    <property type="term" value="F:transcription cis-regulatory region binding"/>
    <property type="evidence" value="ECO:0007669"/>
    <property type="project" value="TreeGrafter"/>
</dbReference>
<dbReference type="InterPro" id="IPR018062">
    <property type="entry name" value="HTH_AraC-typ_CS"/>
</dbReference>
<dbReference type="Pfam" id="PF12833">
    <property type="entry name" value="HTH_18"/>
    <property type="match status" value="1"/>
</dbReference>
<name>E9SC90_RUMAL</name>
<organism evidence="5 6">
    <name type="scientific">Ruminococcus albus 8</name>
    <dbReference type="NCBI Taxonomy" id="246199"/>
    <lineage>
        <taxon>Bacteria</taxon>
        <taxon>Bacillati</taxon>
        <taxon>Bacillota</taxon>
        <taxon>Clostridia</taxon>
        <taxon>Eubacteriales</taxon>
        <taxon>Oscillospiraceae</taxon>
        <taxon>Ruminococcus</taxon>
    </lineage>
</organism>
<dbReference type="InterPro" id="IPR046335">
    <property type="entry name" value="LacI/GalR-like_sensor"/>
</dbReference>
<gene>
    <name evidence="5" type="ORF">CUS_6907</name>
</gene>
<keyword evidence="3" id="KW-0804">Transcription</keyword>
<dbReference type="SMART" id="SM00342">
    <property type="entry name" value="HTH_ARAC"/>
    <property type="match status" value="1"/>
</dbReference>
<dbReference type="CDD" id="cd06267">
    <property type="entry name" value="PBP1_LacI_sugar_binding-like"/>
    <property type="match status" value="1"/>
</dbReference>
<keyword evidence="2" id="KW-0238">DNA-binding</keyword>
<dbReference type="AlphaFoldDB" id="E9SC90"/>
<sequence length="747" mass="83953">MKAVGRIGLIVPHLINNLDVELVEVIHKTVARYGYDTILLSGIINFMNDMVDEDYNRGLINIYDLIVSSDFDGFIFSADLFCSERLRSRIFDMLRKNGKPCVVIGYQQSEFPVISMPESELLYMSAEHLIQKHGCRTLYCIGGHKGDEKSEQRISGFRNAMDKAGLPYDESCIFYGEYWSDIPHEIGIQLAEGKLPMPDGVVCASDIMAVELCRTLRSHGIRVPDDIKITGCDGDLISLTEYVSITTVAGQARYCGRHSAELLLKLMGNEVMETPKNYFSLVIGESCGCTDKSSIDQSKALSKIRDYAGTYYRIKQSYRLGSCADILSKVSECSTPDDVMRTAGNCIFMIPGFTRAEICLCEDWQRNFQNPALYRRGGLSSNMLLGLEIRDNCYNIPFQFFSTSELLPFFSQPHSPQLTVATSLHYKGQIFGYICLSYKNAAEIILDDYLMNWCDSVSSGLNIVQNKMYKTYVDQQIDAISEYAPILGIYNKRGLIGRLTQIIIDDSETVHTLTIISYIKNEKKKYPVPPIQAIVNALRIASSEEMLLASIEDDLIAIVSSDTKPNAIDRDWAGDIADKTDDIYKGSVVIEPENIVFVTEKISPADIFSISGIMDTAVKNIKGKMLTMQAGVFSYRDTFTTLRESIFGSPQNEWNVGSITRSLGISKSHFQRIYKELFGISCKEDIIAARMESAESYLIHTELSVSEIAERCGYPNTSHFIRQFKKKNGVSPNEYRKTKKMIGNNMQ</sequence>
<reference evidence="5 6" key="1">
    <citation type="submission" date="2011-02" db="EMBL/GenBank/DDBJ databases">
        <authorList>
            <person name="Nelson K.E."/>
            <person name="Sutton G."/>
            <person name="Torralba M."/>
            <person name="Durkin S."/>
            <person name="Harkins D."/>
            <person name="Montgomery R."/>
            <person name="Ziemer C."/>
            <person name="Klaassens E."/>
            <person name="Ocuiv P."/>
            <person name="Morrison M."/>
        </authorList>
    </citation>
    <scope>NUCLEOTIDE SEQUENCE [LARGE SCALE GENOMIC DNA]</scope>
    <source>
        <strain evidence="5 6">8</strain>
    </source>
</reference>
<dbReference type="InterPro" id="IPR020449">
    <property type="entry name" value="Tscrpt_reg_AraC-type_HTH"/>
</dbReference>
<dbReference type="InterPro" id="IPR009057">
    <property type="entry name" value="Homeodomain-like_sf"/>
</dbReference>
<proteinExistence type="predicted"/>
<dbReference type="Gene3D" id="3.40.50.2300">
    <property type="match status" value="2"/>
</dbReference>
<dbReference type="Pfam" id="PF13377">
    <property type="entry name" value="Peripla_BP_3"/>
    <property type="match status" value="1"/>
</dbReference>
<dbReference type="eggNOG" id="COG2207">
    <property type="taxonomic scope" value="Bacteria"/>
</dbReference>
<dbReference type="PROSITE" id="PS01124">
    <property type="entry name" value="HTH_ARAC_FAMILY_2"/>
    <property type="match status" value="1"/>
</dbReference>
<dbReference type="InterPro" id="IPR018060">
    <property type="entry name" value="HTH_AraC"/>
</dbReference>
<dbReference type="eggNOG" id="COG1609">
    <property type="taxonomic scope" value="Bacteria"/>
</dbReference>
<dbReference type="SUPFAM" id="SSF53822">
    <property type="entry name" value="Periplasmic binding protein-like I"/>
    <property type="match status" value="1"/>
</dbReference>
<comment type="caution">
    <text evidence="5">The sequence shown here is derived from an EMBL/GenBank/DDBJ whole genome shotgun (WGS) entry which is preliminary data.</text>
</comment>
<dbReference type="PROSITE" id="PS00041">
    <property type="entry name" value="HTH_ARAC_FAMILY_1"/>
    <property type="match status" value="1"/>
</dbReference>
<keyword evidence="6" id="KW-1185">Reference proteome</keyword>
<evidence type="ECO:0000259" key="4">
    <source>
        <dbReference type="PROSITE" id="PS01124"/>
    </source>
</evidence>
<dbReference type="SUPFAM" id="SSF46689">
    <property type="entry name" value="Homeodomain-like"/>
    <property type="match status" value="1"/>
</dbReference>
<dbReference type="Proteomes" id="UP000004259">
    <property type="component" value="Unassembled WGS sequence"/>
</dbReference>